<protein>
    <submittedName>
        <fullName evidence="1">Uncharacterized protein</fullName>
    </submittedName>
</protein>
<name>A0ABU1AW35_9BACT</name>
<reference evidence="1 2" key="1">
    <citation type="submission" date="2023-04" db="EMBL/GenBank/DDBJ databases">
        <title>A novel bacteria isolated from coastal sediment.</title>
        <authorList>
            <person name="Liu X.-J."/>
            <person name="Du Z.-J."/>
        </authorList>
    </citation>
    <scope>NUCLEOTIDE SEQUENCE [LARGE SCALE GENOMIC DNA]</scope>
    <source>
        <strain evidence="1 2">SDUM461003</strain>
    </source>
</reference>
<dbReference type="RefSeq" id="WP_308949486.1">
    <property type="nucleotide sequence ID" value="NZ_JARXHW010000013.1"/>
</dbReference>
<organism evidence="1 2">
    <name type="scientific">Thalassobacterium maritimum</name>
    <dbReference type="NCBI Taxonomy" id="3041265"/>
    <lineage>
        <taxon>Bacteria</taxon>
        <taxon>Pseudomonadati</taxon>
        <taxon>Verrucomicrobiota</taxon>
        <taxon>Opitutia</taxon>
        <taxon>Puniceicoccales</taxon>
        <taxon>Coraliomargaritaceae</taxon>
        <taxon>Thalassobacterium</taxon>
    </lineage>
</organism>
<dbReference type="Proteomes" id="UP001225316">
    <property type="component" value="Unassembled WGS sequence"/>
</dbReference>
<keyword evidence="2" id="KW-1185">Reference proteome</keyword>
<comment type="caution">
    <text evidence="1">The sequence shown here is derived from an EMBL/GenBank/DDBJ whole genome shotgun (WGS) entry which is preliminary data.</text>
</comment>
<dbReference type="EMBL" id="JARXHW010000013">
    <property type="protein sequence ID" value="MDQ8207350.1"/>
    <property type="molecule type" value="Genomic_DNA"/>
</dbReference>
<proteinExistence type="predicted"/>
<accession>A0ABU1AW35</accession>
<sequence length="286" mass="31440">MKLERLNFLGRHSSNAFLLPLTNGATLTTLSTMATLSKSKKRISSNYAQGSFPLSQGITVSPLVGEESAEYNNGSIRVYVTRKRGGIPQAELDMASIQSKMNRVNLADLESVSRNLQNIVRSLKLPRGQYTVRAKGSGAKSLFSRLKNVEISSLDASKAVAECPSREEIVRAEIEASYSAIEVAHLLHITRQAVQKKRSTQVILGLRVANRFVYPKWQFDRYGQVISGLAAVLKHLFSTEGNSLEVAARLNDRRPFLEGLSIKDCLLAGRVEDAVMAAEGLSSFRV</sequence>
<evidence type="ECO:0000313" key="2">
    <source>
        <dbReference type="Proteomes" id="UP001225316"/>
    </source>
</evidence>
<gene>
    <name evidence="1" type="ORF">QEH52_07515</name>
</gene>
<evidence type="ECO:0000313" key="1">
    <source>
        <dbReference type="EMBL" id="MDQ8207350.1"/>
    </source>
</evidence>